<feature type="compositionally biased region" description="Basic residues" evidence="1">
    <location>
        <begin position="64"/>
        <end position="75"/>
    </location>
</feature>
<evidence type="ECO:0000256" key="1">
    <source>
        <dbReference type="SAM" id="MobiDB-lite"/>
    </source>
</evidence>
<protein>
    <submittedName>
        <fullName evidence="2">Uncharacterized protein</fullName>
    </submittedName>
</protein>
<gene>
    <name evidence="2" type="ORF">SVUK_LOCUS4770</name>
</gene>
<dbReference type="OrthoDB" id="446635at2759"/>
<feature type="region of interest" description="Disordered" evidence="1">
    <location>
        <begin position="46"/>
        <end position="123"/>
    </location>
</feature>
<keyword evidence="3" id="KW-1185">Reference proteome</keyword>
<dbReference type="AlphaFoldDB" id="A0A3P7KRA0"/>
<proteinExistence type="predicted"/>
<name>A0A3P7KRA0_STRVU</name>
<organism evidence="2 3">
    <name type="scientific">Strongylus vulgaris</name>
    <name type="common">Blood worm</name>
    <dbReference type="NCBI Taxonomy" id="40348"/>
    <lineage>
        <taxon>Eukaryota</taxon>
        <taxon>Metazoa</taxon>
        <taxon>Ecdysozoa</taxon>
        <taxon>Nematoda</taxon>
        <taxon>Chromadorea</taxon>
        <taxon>Rhabditida</taxon>
        <taxon>Rhabditina</taxon>
        <taxon>Rhabditomorpha</taxon>
        <taxon>Strongyloidea</taxon>
        <taxon>Strongylidae</taxon>
        <taxon>Strongylus</taxon>
    </lineage>
</organism>
<dbReference type="Proteomes" id="UP000270094">
    <property type="component" value="Unassembled WGS sequence"/>
</dbReference>
<dbReference type="EMBL" id="UYYB01013496">
    <property type="protein sequence ID" value="VDM69772.1"/>
    <property type="molecule type" value="Genomic_DNA"/>
</dbReference>
<feature type="compositionally biased region" description="Low complexity" evidence="1">
    <location>
        <begin position="76"/>
        <end position="94"/>
    </location>
</feature>
<accession>A0A3P7KRA0</accession>
<evidence type="ECO:0000313" key="2">
    <source>
        <dbReference type="EMBL" id="VDM69772.1"/>
    </source>
</evidence>
<evidence type="ECO:0000313" key="3">
    <source>
        <dbReference type="Proteomes" id="UP000270094"/>
    </source>
</evidence>
<reference evidence="2 3" key="1">
    <citation type="submission" date="2018-11" db="EMBL/GenBank/DDBJ databases">
        <authorList>
            <consortium name="Pathogen Informatics"/>
        </authorList>
    </citation>
    <scope>NUCLEOTIDE SEQUENCE [LARGE SCALE GENOMIC DNA]</scope>
</reference>
<sequence length="143" mass="16084">MTLDLHFTQIEILFVELTSVEHQKAWQAGFGRTLLNELARGEQSLMQKGDLHGEDGSTSAIVATRKKTRNIRQRQRGSSQSSNEEETPSTITEKTTTKVKKSIYSDDDDDAQPKFIPPKKNFPGELKPGLNRVGLPVHFSIYI</sequence>